<keyword evidence="6" id="KW-1185">Reference proteome</keyword>
<organism evidence="5 6">
    <name type="scientific">Agathobaculum faecis</name>
    <dbReference type="NCBI Taxonomy" id="2763013"/>
    <lineage>
        <taxon>Bacteria</taxon>
        <taxon>Bacillati</taxon>
        <taxon>Bacillota</taxon>
        <taxon>Clostridia</taxon>
        <taxon>Eubacteriales</taxon>
        <taxon>Butyricicoccaceae</taxon>
        <taxon>Agathobaculum</taxon>
    </lineage>
</organism>
<sequence>MRKERSLWAGYAYGRRKTVIHHIFLPENLPACVELTDGDAPKYYIKRGDVLLNRTSETIDELACCSVALKDQAAVYGAYLKRLRPIKDDWVDPRYIATYFRSKIYQQEIERCSFVYTTRANINIHQLSMIRLYYRSMTWQHAIGETLSSVIRFNQEHQDMELGELINHFIWAFIDKFITYPILLFQKGRDE</sequence>
<dbReference type="GO" id="GO:0003677">
    <property type="term" value="F:DNA binding"/>
    <property type="evidence" value="ECO:0007669"/>
    <property type="project" value="UniProtKB-KW"/>
</dbReference>
<gene>
    <name evidence="5" type="ORF">H8S45_03695</name>
</gene>
<dbReference type="Proteomes" id="UP000606499">
    <property type="component" value="Unassembled WGS sequence"/>
</dbReference>
<keyword evidence="2" id="KW-0680">Restriction system</keyword>
<keyword evidence="5" id="KW-0540">Nuclease</keyword>
<name>A0A923LSQ2_9FIRM</name>
<evidence type="ECO:0000256" key="2">
    <source>
        <dbReference type="ARBA" id="ARBA00022747"/>
    </source>
</evidence>
<dbReference type="GO" id="GO:0004519">
    <property type="term" value="F:endonuclease activity"/>
    <property type="evidence" value="ECO:0007669"/>
    <property type="project" value="UniProtKB-KW"/>
</dbReference>
<dbReference type="InterPro" id="IPR000055">
    <property type="entry name" value="Restrct_endonuc_typeI_TRD"/>
</dbReference>
<dbReference type="InterPro" id="IPR044946">
    <property type="entry name" value="Restrct_endonuc_typeI_TRD_sf"/>
</dbReference>
<evidence type="ECO:0000259" key="4">
    <source>
        <dbReference type="Pfam" id="PF01420"/>
    </source>
</evidence>
<proteinExistence type="inferred from homology"/>
<feature type="domain" description="Type I restriction modification DNA specificity" evidence="4">
    <location>
        <begin position="37"/>
        <end position="154"/>
    </location>
</feature>
<dbReference type="Pfam" id="PF01420">
    <property type="entry name" value="Methylase_S"/>
    <property type="match status" value="1"/>
</dbReference>
<accession>A0A923LSQ2</accession>
<keyword evidence="5" id="KW-0255">Endonuclease</keyword>
<reference evidence="5" key="1">
    <citation type="submission" date="2020-08" db="EMBL/GenBank/DDBJ databases">
        <title>Genome public.</title>
        <authorList>
            <person name="Liu C."/>
            <person name="Sun Q."/>
        </authorList>
    </citation>
    <scope>NUCLEOTIDE SEQUENCE</scope>
    <source>
        <strain evidence="5">NSJ-28</strain>
    </source>
</reference>
<evidence type="ECO:0000256" key="3">
    <source>
        <dbReference type="ARBA" id="ARBA00023125"/>
    </source>
</evidence>
<dbReference type="AlphaFoldDB" id="A0A923LSQ2"/>
<dbReference type="RefSeq" id="WP_054326884.1">
    <property type="nucleotide sequence ID" value="NZ_JACOPL010000003.1"/>
</dbReference>
<keyword evidence="3" id="KW-0238">DNA-binding</keyword>
<dbReference type="GO" id="GO:0009307">
    <property type="term" value="P:DNA restriction-modification system"/>
    <property type="evidence" value="ECO:0007669"/>
    <property type="project" value="UniProtKB-KW"/>
</dbReference>
<evidence type="ECO:0000313" key="6">
    <source>
        <dbReference type="Proteomes" id="UP000606499"/>
    </source>
</evidence>
<evidence type="ECO:0000313" key="5">
    <source>
        <dbReference type="EMBL" id="MBC5724568.1"/>
    </source>
</evidence>
<keyword evidence="5" id="KW-0378">Hydrolase</keyword>
<comment type="similarity">
    <text evidence="1">Belongs to the type-I restriction system S methylase family.</text>
</comment>
<protein>
    <submittedName>
        <fullName evidence="5">Restriction endonuclease subunit S</fullName>
    </submittedName>
</protein>
<evidence type="ECO:0000256" key="1">
    <source>
        <dbReference type="ARBA" id="ARBA00010923"/>
    </source>
</evidence>
<dbReference type="Gene3D" id="3.90.220.20">
    <property type="entry name" value="DNA methylase specificity domains"/>
    <property type="match status" value="1"/>
</dbReference>
<dbReference type="SUPFAM" id="SSF116734">
    <property type="entry name" value="DNA methylase specificity domain"/>
    <property type="match status" value="1"/>
</dbReference>
<dbReference type="EMBL" id="JACOPL010000003">
    <property type="protein sequence ID" value="MBC5724568.1"/>
    <property type="molecule type" value="Genomic_DNA"/>
</dbReference>
<comment type="caution">
    <text evidence="5">The sequence shown here is derived from an EMBL/GenBank/DDBJ whole genome shotgun (WGS) entry which is preliminary data.</text>
</comment>